<accession>V5HUT0</accession>
<feature type="transmembrane region" description="Helical" evidence="1">
    <location>
        <begin position="60"/>
        <end position="81"/>
    </location>
</feature>
<feature type="transmembrane region" description="Helical" evidence="1">
    <location>
        <begin position="158"/>
        <end position="176"/>
    </location>
</feature>
<sequence>MLSAKHHLLYWILSTASATIYAYLPSRVIALCPIFLSVLIPYAVYFVLVGPQRYSNGGWGFRLVHCLATGCLLVSLGWAARYLSERDHDEVKKGTGGPLELEASVIHTLLGFMILGVLEPVRQNRTDIEPLFLLSFPRINYFRNTLTTSNNQLVYPRLIYAVIVTLTMSLGLLYAFERVLLRVLGADTTTATSTYRLRSRLLLHTDVTTTWLGVGLLMSPFLDAADTIFLLTHLYLFPHWMPQGERYESMIHDDKQQQPQWTCRKLQVVRSLRNLAVAWLVWMVPMRYLIGVVVVGAYQKDIG</sequence>
<organism evidence="2 3">
    <name type="scientific">Byssochlamys spectabilis (strain No. 5 / NBRC 109023)</name>
    <name type="common">Paecilomyces variotii</name>
    <dbReference type="NCBI Taxonomy" id="1356009"/>
    <lineage>
        <taxon>Eukaryota</taxon>
        <taxon>Fungi</taxon>
        <taxon>Dikarya</taxon>
        <taxon>Ascomycota</taxon>
        <taxon>Pezizomycotina</taxon>
        <taxon>Eurotiomycetes</taxon>
        <taxon>Eurotiomycetidae</taxon>
        <taxon>Eurotiales</taxon>
        <taxon>Thermoascaceae</taxon>
        <taxon>Paecilomyces</taxon>
    </lineage>
</organism>
<keyword evidence="3" id="KW-1185">Reference proteome</keyword>
<dbReference type="InParanoid" id="V5HUT0"/>
<feature type="transmembrane region" description="Helical" evidence="1">
    <location>
        <begin position="28"/>
        <end position="48"/>
    </location>
</feature>
<comment type="caution">
    <text evidence="2">The sequence shown here is derived from an EMBL/GenBank/DDBJ whole genome shotgun (WGS) entry which is preliminary data.</text>
</comment>
<feature type="transmembrane region" description="Helical" evidence="1">
    <location>
        <begin position="101"/>
        <end position="118"/>
    </location>
</feature>
<dbReference type="OrthoDB" id="4961272at2759"/>
<keyword evidence="1" id="KW-0472">Membrane</keyword>
<dbReference type="EMBL" id="BAUL01000055">
    <property type="protein sequence ID" value="GAD93385.1"/>
    <property type="molecule type" value="Genomic_DNA"/>
</dbReference>
<dbReference type="Proteomes" id="UP000018001">
    <property type="component" value="Unassembled WGS sequence"/>
</dbReference>
<keyword evidence="1" id="KW-0812">Transmembrane</keyword>
<name>V5HUT0_BYSSN</name>
<feature type="transmembrane region" description="Helical" evidence="1">
    <location>
        <begin position="275"/>
        <end position="298"/>
    </location>
</feature>
<evidence type="ECO:0000313" key="2">
    <source>
        <dbReference type="EMBL" id="GAD93385.1"/>
    </source>
</evidence>
<gene>
    <name evidence="2" type="ORF">PVAR5_1995</name>
</gene>
<evidence type="ECO:0000313" key="3">
    <source>
        <dbReference type="Proteomes" id="UP000018001"/>
    </source>
</evidence>
<keyword evidence="1" id="KW-1133">Transmembrane helix</keyword>
<dbReference type="AlphaFoldDB" id="V5HUT0"/>
<reference evidence="3" key="1">
    <citation type="journal article" date="2014" name="Genome Announc.">
        <title>Draft genome sequence of the formaldehyde-resistant fungus Byssochlamys spectabilis No. 5 (anamorph Paecilomyces variotii No. 5) (NBRC109023).</title>
        <authorList>
            <person name="Oka T."/>
            <person name="Ekino K."/>
            <person name="Fukuda K."/>
            <person name="Nomura Y."/>
        </authorList>
    </citation>
    <scope>NUCLEOTIDE SEQUENCE [LARGE SCALE GENOMIC DNA]</scope>
    <source>
        <strain evidence="3">No. 5 / NBRC 109023</strain>
    </source>
</reference>
<evidence type="ECO:0000256" key="1">
    <source>
        <dbReference type="SAM" id="Phobius"/>
    </source>
</evidence>
<proteinExistence type="predicted"/>
<dbReference type="HOGENOM" id="CLU_918256_0_0_1"/>
<protein>
    <submittedName>
        <fullName evidence="2">Uncharacterized protein</fullName>
    </submittedName>
</protein>
<feature type="transmembrane region" description="Helical" evidence="1">
    <location>
        <begin position="211"/>
        <end position="237"/>
    </location>
</feature>